<proteinExistence type="predicted"/>
<comment type="caution">
    <text evidence="2">The sequence shown here is derived from an EMBL/GenBank/DDBJ whole genome shotgun (WGS) entry which is preliminary data.</text>
</comment>
<protein>
    <submittedName>
        <fullName evidence="2">MaoC family dehydratase</fullName>
    </submittedName>
</protein>
<dbReference type="EMBL" id="QOPD01000002">
    <property type="protein sequence ID" value="RCL38713.1"/>
    <property type="molecule type" value="Genomic_DNA"/>
</dbReference>
<dbReference type="InterPro" id="IPR029069">
    <property type="entry name" value="HotDog_dom_sf"/>
</dbReference>
<dbReference type="InterPro" id="IPR002539">
    <property type="entry name" value="MaoC-like_dom"/>
</dbReference>
<dbReference type="PANTHER" id="PTHR42993:SF1">
    <property type="entry name" value="MAOC-LIKE DEHYDRATASE DOMAIN-CONTAINING PROTEIN"/>
    <property type="match status" value="1"/>
</dbReference>
<dbReference type="InterPro" id="IPR039375">
    <property type="entry name" value="NodN-like"/>
</dbReference>
<dbReference type="Gene3D" id="3.10.129.10">
    <property type="entry name" value="Hotdog Thioesterase"/>
    <property type="match status" value="1"/>
</dbReference>
<dbReference type="CDD" id="cd03450">
    <property type="entry name" value="NodN"/>
    <property type="match status" value="1"/>
</dbReference>
<dbReference type="Pfam" id="PF01575">
    <property type="entry name" value="MaoC_dehydratas"/>
    <property type="match status" value="1"/>
</dbReference>
<dbReference type="AlphaFoldDB" id="A0A368BN30"/>
<evidence type="ECO:0000313" key="2">
    <source>
        <dbReference type="EMBL" id="RCL38713.1"/>
    </source>
</evidence>
<name>A0A368BN30_9GAMM</name>
<reference evidence="2 3" key="1">
    <citation type="journal article" date="2018" name="Microbiome">
        <title>Fine metagenomic profile of the Mediterranean stratified and mixed water columns revealed by assembly and recruitment.</title>
        <authorList>
            <person name="Haro-Moreno J.M."/>
            <person name="Lopez-Perez M."/>
            <person name="De La Torre J.R."/>
            <person name="Picazo A."/>
            <person name="Camacho A."/>
            <person name="Rodriguez-Valera F."/>
        </authorList>
    </citation>
    <scope>NUCLEOTIDE SEQUENCE [LARGE SCALE GENOMIC DNA]</scope>
    <source>
        <strain evidence="2">MED-G83</strain>
    </source>
</reference>
<gene>
    <name evidence="2" type="ORF">DBW97_01500</name>
</gene>
<accession>A0A368BN30</accession>
<evidence type="ECO:0000259" key="1">
    <source>
        <dbReference type="Pfam" id="PF01575"/>
    </source>
</evidence>
<dbReference type="Proteomes" id="UP000252147">
    <property type="component" value="Unassembled WGS sequence"/>
</dbReference>
<dbReference type="PANTHER" id="PTHR42993">
    <property type="entry name" value="MAOC-LIKE DEHYDRATASE DOMAIN-CONTAINING PROTEIN"/>
    <property type="match status" value="1"/>
</dbReference>
<sequence>MEAIKVEDLGNHVGVVRSTPWFTVTQDMINNFADVSDDHQFIHVDPEQAAPIFGSTIAHGALMLSLSIGKGYETALVVEGTKMAMNYGYDKVRFINPVPVDSKCRYNSSLLEVNDKGGGRLLMKFKIELEVEGSDKPGFIAENLAMIFV</sequence>
<evidence type="ECO:0000313" key="3">
    <source>
        <dbReference type="Proteomes" id="UP000252147"/>
    </source>
</evidence>
<dbReference type="SUPFAM" id="SSF54637">
    <property type="entry name" value="Thioesterase/thiol ester dehydrase-isomerase"/>
    <property type="match status" value="1"/>
</dbReference>
<feature type="domain" description="MaoC-like" evidence="1">
    <location>
        <begin position="16"/>
        <end position="115"/>
    </location>
</feature>
<organism evidence="2 3">
    <name type="scientific">SAR86 cluster bacterium</name>
    <dbReference type="NCBI Taxonomy" id="2030880"/>
    <lineage>
        <taxon>Bacteria</taxon>
        <taxon>Pseudomonadati</taxon>
        <taxon>Pseudomonadota</taxon>
        <taxon>Gammaproteobacteria</taxon>
        <taxon>SAR86 cluster</taxon>
    </lineage>
</organism>